<evidence type="ECO:0000259" key="1">
    <source>
        <dbReference type="PROSITE" id="PS50878"/>
    </source>
</evidence>
<proteinExistence type="predicted"/>
<evidence type="ECO:0000313" key="2">
    <source>
        <dbReference type="EMBL" id="PNY02920.1"/>
    </source>
</evidence>
<accession>A0A2K3NIS5</accession>
<name>A0A2K3NIS5_TRIPR</name>
<dbReference type="CDD" id="cd01650">
    <property type="entry name" value="RT_nLTR_like"/>
    <property type="match status" value="1"/>
</dbReference>
<protein>
    <submittedName>
        <fullName evidence="2">Ribonuclease H</fullName>
    </submittedName>
</protein>
<feature type="non-terminal residue" evidence="2">
    <location>
        <position position="1010"/>
    </location>
</feature>
<reference evidence="2 3" key="1">
    <citation type="journal article" date="2014" name="Am. J. Bot.">
        <title>Genome assembly and annotation for red clover (Trifolium pratense; Fabaceae).</title>
        <authorList>
            <person name="Istvanek J."/>
            <person name="Jaros M."/>
            <person name="Krenek A."/>
            <person name="Repkova J."/>
        </authorList>
    </citation>
    <scope>NUCLEOTIDE SEQUENCE [LARGE SCALE GENOMIC DNA]</scope>
    <source>
        <strain evidence="3">cv. Tatra</strain>
        <tissue evidence="2">Young leaves</tissue>
    </source>
</reference>
<dbReference type="InterPro" id="IPR000477">
    <property type="entry name" value="RT_dom"/>
</dbReference>
<dbReference type="InterPro" id="IPR026960">
    <property type="entry name" value="RVT-Znf"/>
</dbReference>
<dbReference type="PROSITE" id="PS50878">
    <property type="entry name" value="RT_POL"/>
    <property type="match status" value="1"/>
</dbReference>
<dbReference type="Proteomes" id="UP000236291">
    <property type="component" value="Unassembled WGS sequence"/>
</dbReference>
<dbReference type="PANTHER" id="PTHR31635:SF196">
    <property type="entry name" value="REVERSE TRANSCRIPTASE DOMAIN-CONTAINING PROTEIN-RELATED"/>
    <property type="match status" value="1"/>
</dbReference>
<dbReference type="InterPro" id="IPR043502">
    <property type="entry name" value="DNA/RNA_pol_sf"/>
</dbReference>
<dbReference type="Pfam" id="PF13966">
    <property type="entry name" value="zf-RVT"/>
    <property type="match status" value="1"/>
</dbReference>
<organism evidence="2 3">
    <name type="scientific">Trifolium pratense</name>
    <name type="common">Red clover</name>
    <dbReference type="NCBI Taxonomy" id="57577"/>
    <lineage>
        <taxon>Eukaryota</taxon>
        <taxon>Viridiplantae</taxon>
        <taxon>Streptophyta</taxon>
        <taxon>Embryophyta</taxon>
        <taxon>Tracheophyta</taxon>
        <taxon>Spermatophyta</taxon>
        <taxon>Magnoliopsida</taxon>
        <taxon>eudicotyledons</taxon>
        <taxon>Gunneridae</taxon>
        <taxon>Pentapetalae</taxon>
        <taxon>rosids</taxon>
        <taxon>fabids</taxon>
        <taxon>Fabales</taxon>
        <taxon>Fabaceae</taxon>
        <taxon>Papilionoideae</taxon>
        <taxon>50 kb inversion clade</taxon>
        <taxon>NPAAA clade</taxon>
        <taxon>Hologalegina</taxon>
        <taxon>IRL clade</taxon>
        <taxon>Trifolieae</taxon>
        <taxon>Trifolium</taxon>
    </lineage>
</organism>
<sequence>MGYKFTWRGPIFHGGQRIFERLDRALCNVSWRLQFPDGCVKVLARIDFSDHHPLLITPKNVPHPLAHRQFRFESAWLLDKTYKDMMAASWKQDQSVSSNLVNVQQELKRWSFQTFNQVLQTKKHLMARIAGIQRSIQHGNNGRGIWQLENKLQCELRNILNQEELMWFQRSRAKWLKDGDRNTRYYHLKTITRRRRNNILMLKDNEGRWIDDVGKLHELVIAFYKDLFTDDKVSREWLQSHISYPVLDENLMGSLEAPINNDEVKHAVFSMSPWKAPGPDGFPAGFYQKSWDIVSSSVCDFVRQIWTTPSEIGRVNKTDICLIPKVDYPEVVTQFRPISLCNTIYKIVSKVLVERLKVCIPMLISPFQTGFVPGRNIHENIVVAKEMIHSMQRMQSAKGAFAIKVDLSKAYDKLSWEFIWRILCEVKLPEQMTNVIMHAVTSVDTNVKWNGARGDFFKPQRGIRQGDPISPYLFVLCMDKLSHFIMHAVNEGDWRGIKAGRTGPMVSHLMFADDLLLFGEATEKQMKCVIDILQRFCIISGQEVSHEKTSVLFSKNVRRGMRDKLLHMSGFKETTDFGKYLGVPLIGRAPKRADYQYLIDQVSNKLSAWKARQLSFAGRVTLAKSVLEAVPIYPMMTSKIPKSCLNDIQRIQRNFIWGEYDNVRKYHAVKWSDLTKPKSMGGLGIRNLEIMNQACLLKLGWKIKNDSSDFWCDVLRGKYGMASFDNDEAAKPSSSSTWKTLVQLKHHLSHNMFWQVGDGYNIHAWNQEWIEPGLCVRNLCIIPNHMQDICVRDLLDESGTWNWNLLVEWMPSNIMNKIAAIPIPNDANGRDTHAGFGGSSSVFSVSAMYEQLCNFDSQNCDTLWQSVWKLHVAERVRCFVWLLLHDRLLTNYRKSRMGIGHAMCRYCGNIEETSLHALRDCALVVPFWLQVVPAKDRGSFFMEEIQQWIHTNVRKCGKRSNGGAWCDFWATACHSLWMWRNKEIHDEHFVRPVHSVQQVTKRVEEYYQAS</sequence>
<dbReference type="Pfam" id="PF00078">
    <property type="entry name" value="RVT_1"/>
    <property type="match status" value="1"/>
</dbReference>
<dbReference type="EMBL" id="ASHM01021980">
    <property type="protein sequence ID" value="PNY02920.1"/>
    <property type="molecule type" value="Genomic_DNA"/>
</dbReference>
<reference evidence="2 3" key="2">
    <citation type="journal article" date="2017" name="Front. Plant Sci.">
        <title>Gene Classification and Mining of Molecular Markers Useful in Red Clover (Trifolium pratense) Breeding.</title>
        <authorList>
            <person name="Istvanek J."/>
            <person name="Dluhosova J."/>
            <person name="Dluhos P."/>
            <person name="Patkova L."/>
            <person name="Nedelnik J."/>
            <person name="Repkova J."/>
        </authorList>
    </citation>
    <scope>NUCLEOTIDE SEQUENCE [LARGE SCALE GENOMIC DNA]</scope>
    <source>
        <strain evidence="3">cv. Tatra</strain>
        <tissue evidence="2">Young leaves</tissue>
    </source>
</reference>
<comment type="caution">
    <text evidence="2">The sequence shown here is derived from an EMBL/GenBank/DDBJ whole genome shotgun (WGS) entry which is preliminary data.</text>
</comment>
<dbReference type="AlphaFoldDB" id="A0A2K3NIS5"/>
<evidence type="ECO:0000313" key="3">
    <source>
        <dbReference type="Proteomes" id="UP000236291"/>
    </source>
</evidence>
<dbReference type="SUPFAM" id="SSF56672">
    <property type="entry name" value="DNA/RNA polymerases"/>
    <property type="match status" value="1"/>
</dbReference>
<feature type="domain" description="Reverse transcriptase" evidence="1">
    <location>
        <begin position="304"/>
        <end position="585"/>
    </location>
</feature>
<gene>
    <name evidence="2" type="ORF">L195_g026241</name>
</gene>
<dbReference type="STRING" id="57577.A0A2K3NIS5"/>
<dbReference type="PANTHER" id="PTHR31635">
    <property type="entry name" value="REVERSE TRANSCRIPTASE DOMAIN-CONTAINING PROTEIN-RELATED"/>
    <property type="match status" value="1"/>
</dbReference>